<accession>A0A380H8I1</accession>
<name>A0A380H8I1_9STAP</name>
<sequence>MNQWLDLPKSKQQNYIQLAEKFSPMYFQKLWLEAWEETHERQLIETINDSPTQQSKEQTQVQLAFCIDVRSEPFRRHLES</sequence>
<dbReference type="AlphaFoldDB" id="A0A380H8I1"/>
<protein>
    <submittedName>
        <fullName evidence="6">Uncharacterized protein conserved in bacteria</fullName>
    </submittedName>
</protein>
<gene>
    <name evidence="6" type="ORF">NCTC11807_02623</name>
</gene>
<organism evidence="6 7">
    <name type="scientific">Staphylococcus saccharolyticus</name>
    <dbReference type="NCBI Taxonomy" id="33028"/>
    <lineage>
        <taxon>Bacteria</taxon>
        <taxon>Bacillati</taxon>
        <taxon>Bacillota</taxon>
        <taxon>Bacilli</taxon>
        <taxon>Bacillales</taxon>
        <taxon>Staphylococcaceae</taxon>
        <taxon>Staphylococcus</taxon>
    </lineage>
</organism>
<dbReference type="Proteomes" id="UP000255425">
    <property type="component" value="Unassembled WGS sequence"/>
</dbReference>
<keyword evidence="5" id="KW-0472">Membrane</keyword>
<evidence type="ECO:0000256" key="2">
    <source>
        <dbReference type="ARBA" id="ARBA00022475"/>
    </source>
</evidence>
<evidence type="ECO:0000256" key="5">
    <source>
        <dbReference type="ARBA" id="ARBA00023136"/>
    </source>
</evidence>
<dbReference type="PANTHER" id="PTHR38344:SF1">
    <property type="entry name" value="INORGANIC CARBON TRANSPORTER SUBUNIT DABA-RELATED"/>
    <property type="match status" value="1"/>
</dbReference>
<keyword evidence="2" id="KW-1003">Cell membrane</keyword>
<evidence type="ECO:0000313" key="6">
    <source>
        <dbReference type="EMBL" id="SUM74446.1"/>
    </source>
</evidence>
<evidence type="ECO:0000256" key="1">
    <source>
        <dbReference type="ARBA" id="ARBA00022448"/>
    </source>
</evidence>
<dbReference type="InterPro" id="IPR018752">
    <property type="entry name" value="DabA"/>
</dbReference>
<evidence type="ECO:0000313" key="7">
    <source>
        <dbReference type="Proteomes" id="UP000255425"/>
    </source>
</evidence>
<keyword evidence="4" id="KW-0862">Zinc</keyword>
<keyword evidence="3" id="KW-0479">Metal-binding</keyword>
<proteinExistence type="predicted"/>
<reference evidence="6 7" key="1">
    <citation type="submission" date="2018-06" db="EMBL/GenBank/DDBJ databases">
        <authorList>
            <consortium name="Pathogen Informatics"/>
            <person name="Doyle S."/>
        </authorList>
    </citation>
    <scope>NUCLEOTIDE SEQUENCE [LARGE SCALE GENOMIC DNA]</scope>
    <source>
        <strain evidence="6 7">NCTC11807</strain>
    </source>
</reference>
<dbReference type="Pfam" id="PF10070">
    <property type="entry name" value="DabA"/>
    <property type="match status" value="1"/>
</dbReference>
<evidence type="ECO:0000256" key="3">
    <source>
        <dbReference type="ARBA" id="ARBA00022723"/>
    </source>
</evidence>
<dbReference type="EMBL" id="UHDZ01000001">
    <property type="protein sequence ID" value="SUM74446.1"/>
    <property type="molecule type" value="Genomic_DNA"/>
</dbReference>
<dbReference type="GO" id="GO:0046872">
    <property type="term" value="F:metal ion binding"/>
    <property type="evidence" value="ECO:0007669"/>
    <property type="project" value="UniProtKB-KW"/>
</dbReference>
<keyword evidence="7" id="KW-1185">Reference proteome</keyword>
<keyword evidence="1" id="KW-0813">Transport</keyword>
<dbReference type="PANTHER" id="PTHR38344">
    <property type="entry name" value="UPF0753 PROTEIN AQ_863"/>
    <property type="match status" value="1"/>
</dbReference>
<evidence type="ECO:0000256" key="4">
    <source>
        <dbReference type="ARBA" id="ARBA00022833"/>
    </source>
</evidence>